<accession>A0A2N0Q7S1</accession>
<sequence length="57" mass="6406">MTCYTCGKPGHTSRIYRESQGKPYGGNNRINRGNNPSGKEAIQTKYKRGYSSFLAFN</sequence>
<dbReference type="EMBL" id="LLXJ01000101">
    <property type="protein sequence ID" value="PKC15123.1"/>
    <property type="molecule type" value="Genomic_DNA"/>
</dbReference>
<evidence type="ECO:0000256" key="1">
    <source>
        <dbReference type="SAM" id="MobiDB-lite"/>
    </source>
</evidence>
<dbReference type="Pfam" id="PF00098">
    <property type="entry name" value="zf-CCHC"/>
    <property type="match status" value="1"/>
</dbReference>
<gene>
    <name evidence="3" type="ORF">RhiirA5_408560</name>
</gene>
<evidence type="ECO:0000313" key="4">
    <source>
        <dbReference type="Proteomes" id="UP000232722"/>
    </source>
</evidence>
<feature type="compositionally biased region" description="Low complexity" evidence="1">
    <location>
        <begin position="25"/>
        <end position="35"/>
    </location>
</feature>
<dbReference type="GO" id="GO:0008270">
    <property type="term" value="F:zinc ion binding"/>
    <property type="evidence" value="ECO:0007669"/>
    <property type="project" value="InterPro"/>
</dbReference>
<reference evidence="3 4" key="1">
    <citation type="submission" date="2016-04" db="EMBL/GenBank/DDBJ databases">
        <title>Genome analyses suggest a sexual origin of heterokaryosis in a supposedly ancient asexual fungus.</title>
        <authorList>
            <person name="Ropars J."/>
            <person name="Sedzielewska K."/>
            <person name="Noel J."/>
            <person name="Charron P."/>
            <person name="Farinelli L."/>
            <person name="Marton T."/>
            <person name="Kruger M."/>
            <person name="Pelin A."/>
            <person name="Brachmann A."/>
            <person name="Corradi N."/>
        </authorList>
    </citation>
    <scope>NUCLEOTIDE SEQUENCE [LARGE SCALE GENOMIC DNA]</scope>
    <source>
        <strain evidence="3 4">A5</strain>
    </source>
</reference>
<dbReference type="AlphaFoldDB" id="A0A2N0Q7S1"/>
<reference evidence="3 4" key="2">
    <citation type="submission" date="2017-09" db="EMBL/GenBank/DDBJ databases">
        <title>Extensive intraspecific genome diversity in a model arbuscular mycorrhizal fungus.</title>
        <authorList>
            <person name="Chen E.C."/>
            <person name="Morin E."/>
            <person name="Beaudet D."/>
            <person name="Noel J."/>
            <person name="Ndikumana S."/>
            <person name="Charron P."/>
            <person name="St-Onge C."/>
            <person name="Giorgi J."/>
            <person name="Grigoriev I.V."/>
            <person name="Roux C."/>
            <person name="Martin F.M."/>
            <person name="Corradi N."/>
        </authorList>
    </citation>
    <scope>NUCLEOTIDE SEQUENCE [LARGE SCALE GENOMIC DNA]</scope>
    <source>
        <strain evidence="3 4">A5</strain>
    </source>
</reference>
<comment type="caution">
    <text evidence="3">The sequence shown here is derived from an EMBL/GenBank/DDBJ whole genome shotgun (WGS) entry which is preliminary data.</text>
</comment>
<evidence type="ECO:0000313" key="3">
    <source>
        <dbReference type="EMBL" id="PKC15123.1"/>
    </source>
</evidence>
<dbReference type="Proteomes" id="UP000232722">
    <property type="component" value="Unassembled WGS sequence"/>
</dbReference>
<protein>
    <recommendedName>
        <fullName evidence="2">CCHC-type domain-containing protein</fullName>
    </recommendedName>
</protein>
<evidence type="ECO:0000259" key="2">
    <source>
        <dbReference type="Pfam" id="PF00098"/>
    </source>
</evidence>
<dbReference type="GO" id="GO:0003676">
    <property type="term" value="F:nucleic acid binding"/>
    <property type="evidence" value="ECO:0007669"/>
    <property type="project" value="InterPro"/>
</dbReference>
<dbReference type="InterPro" id="IPR001878">
    <property type="entry name" value="Znf_CCHC"/>
</dbReference>
<feature type="domain" description="CCHC-type" evidence="2">
    <location>
        <begin position="2"/>
        <end position="14"/>
    </location>
</feature>
<feature type="region of interest" description="Disordered" evidence="1">
    <location>
        <begin position="14"/>
        <end position="44"/>
    </location>
</feature>
<name>A0A2N0Q7S1_9GLOM</name>
<proteinExistence type="predicted"/>
<organism evidence="3 4">
    <name type="scientific">Rhizophagus irregularis</name>
    <dbReference type="NCBI Taxonomy" id="588596"/>
    <lineage>
        <taxon>Eukaryota</taxon>
        <taxon>Fungi</taxon>
        <taxon>Fungi incertae sedis</taxon>
        <taxon>Mucoromycota</taxon>
        <taxon>Glomeromycotina</taxon>
        <taxon>Glomeromycetes</taxon>
        <taxon>Glomerales</taxon>
        <taxon>Glomeraceae</taxon>
        <taxon>Rhizophagus</taxon>
    </lineage>
</organism>